<dbReference type="InterPro" id="IPR011701">
    <property type="entry name" value="MFS"/>
</dbReference>
<evidence type="ECO:0000313" key="7">
    <source>
        <dbReference type="EMBL" id="REL26834.1"/>
    </source>
</evidence>
<organism evidence="7 8">
    <name type="scientific">Thalassotalea euphylliae</name>
    <dbReference type="NCBI Taxonomy" id="1655234"/>
    <lineage>
        <taxon>Bacteria</taxon>
        <taxon>Pseudomonadati</taxon>
        <taxon>Pseudomonadota</taxon>
        <taxon>Gammaproteobacteria</taxon>
        <taxon>Alteromonadales</taxon>
        <taxon>Colwelliaceae</taxon>
        <taxon>Thalassotalea</taxon>
    </lineage>
</organism>
<comment type="caution">
    <text evidence="7">The sequence shown here is derived from an EMBL/GenBank/DDBJ whole genome shotgun (WGS) entry which is preliminary data.</text>
</comment>
<dbReference type="GO" id="GO:0022857">
    <property type="term" value="F:transmembrane transporter activity"/>
    <property type="evidence" value="ECO:0007669"/>
    <property type="project" value="InterPro"/>
</dbReference>
<keyword evidence="5 6" id="KW-0472">Membrane</keyword>
<keyword evidence="3 6" id="KW-0812">Transmembrane</keyword>
<evidence type="ECO:0000256" key="6">
    <source>
        <dbReference type="SAM" id="Phobius"/>
    </source>
</evidence>
<dbReference type="OrthoDB" id="9787815at2"/>
<feature type="transmembrane region" description="Helical" evidence="6">
    <location>
        <begin position="257"/>
        <end position="275"/>
    </location>
</feature>
<feature type="transmembrane region" description="Helical" evidence="6">
    <location>
        <begin position="74"/>
        <end position="95"/>
    </location>
</feature>
<sequence>MNIKPLPWLMLASVYITQYIGIAFIMSAAVAILRQQGVALDKLALLNLAAIPLAGKVLYAPLIDNYRLFFHGQYRSWLLAAQAGMTCLLLLASLLDINQAFSAIFIILIAYVLCIDIQDVSIDGLACKLFDSQSHKFANSVQISGNLLGNIIGGGIILMLYPWLGWQGSLLLLAGLTSIALLQVLRYVEPHLPHQQQANEQASPLWRDLWGFVKQQQRWFAVLAIFPLGFTSGFAILNPLLVDSHWTLVDIGFATKVYGSAVGFLSALLATLLIARLGRVKTLITLSLSQAAGLCLMLPLTLGDTEKLSVYLAISAYFISFPAILVTLATIAMDKAADTVRKATFFTLQFSFVSLMGFIYSALTMALAKYLGYYKVIVFGVLTTALMSLVVYLVLYKNQRTQSDARAHDTY</sequence>
<dbReference type="SUPFAM" id="SSF103473">
    <property type="entry name" value="MFS general substrate transporter"/>
    <property type="match status" value="1"/>
</dbReference>
<proteinExistence type="predicted"/>
<dbReference type="InterPro" id="IPR004752">
    <property type="entry name" value="AmpG_permease/AT-1"/>
</dbReference>
<evidence type="ECO:0000256" key="1">
    <source>
        <dbReference type="ARBA" id="ARBA00004141"/>
    </source>
</evidence>
<dbReference type="InterPro" id="IPR036259">
    <property type="entry name" value="MFS_trans_sf"/>
</dbReference>
<feature type="transmembrane region" description="Helical" evidence="6">
    <location>
        <begin position="44"/>
        <end position="62"/>
    </location>
</feature>
<feature type="transmembrane region" description="Helical" evidence="6">
    <location>
        <begin position="219"/>
        <end position="237"/>
    </location>
</feature>
<reference evidence="7 8" key="1">
    <citation type="submission" date="2018-08" db="EMBL/GenBank/DDBJ databases">
        <title>Thalassotalea euphylliae genome.</title>
        <authorList>
            <person name="Summers S."/>
            <person name="Rice S.A."/>
            <person name="Freckelton M.L."/>
            <person name="Nedved B.T."/>
            <person name="Hadfield M.G."/>
        </authorList>
    </citation>
    <scope>NUCLEOTIDE SEQUENCE [LARGE SCALE GENOMIC DNA]</scope>
    <source>
        <strain evidence="7 8">H1</strain>
    </source>
</reference>
<feature type="transmembrane region" description="Helical" evidence="6">
    <location>
        <begin position="12"/>
        <end position="32"/>
    </location>
</feature>
<dbReference type="PANTHER" id="PTHR12778">
    <property type="entry name" value="SOLUTE CARRIER FAMILY 33 ACETYL-COA TRANSPORTER -RELATED"/>
    <property type="match status" value="1"/>
</dbReference>
<accession>A0A3E0TQP3</accession>
<feature type="transmembrane region" description="Helical" evidence="6">
    <location>
        <begin position="345"/>
        <end position="367"/>
    </location>
</feature>
<dbReference type="Proteomes" id="UP000256478">
    <property type="component" value="Unassembled WGS sequence"/>
</dbReference>
<dbReference type="GO" id="GO:0016020">
    <property type="term" value="C:membrane"/>
    <property type="evidence" value="ECO:0007669"/>
    <property type="project" value="UniProtKB-SubCell"/>
</dbReference>
<gene>
    <name evidence="7" type="ORF">DXX93_09770</name>
</gene>
<evidence type="ECO:0000256" key="5">
    <source>
        <dbReference type="ARBA" id="ARBA00023136"/>
    </source>
</evidence>
<feature type="transmembrane region" description="Helical" evidence="6">
    <location>
        <begin position="282"/>
        <end position="302"/>
    </location>
</feature>
<evidence type="ECO:0000256" key="3">
    <source>
        <dbReference type="ARBA" id="ARBA00022692"/>
    </source>
</evidence>
<dbReference type="Gene3D" id="1.20.1250.20">
    <property type="entry name" value="MFS general substrate transporter like domains"/>
    <property type="match status" value="1"/>
</dbReference>
<feature type="transmembrane region" description="Helical" evidence="6">
    <location>
        <begin position="170"/>
        <end position="188"/>
    </location>
</feature>
<name>A0A3E0TQP3_9GAMM</name>
<dbReference type="Pfam" id="PF07690">
    <property type="entry name" value="MFS_1"/>
    <property type="match status" value="1"/>
</dbReference>
<feature type="transmembrane region" description="Helical" evidence="6">
    <location>
        <begin position="308"/>
        <end position="333"/>
    </location>
</feature>
<feature type="transmembrane region" description="Helical" evidence="6">
    <location>
        <begin position="373"/>
        <end position="396"/>
    </location>
</feature>
<keyword evidence="4 6" id="KW-1133">Transmembrane helix</keyword>
<dbReference type="RefSeq" id="WP_116007937.1">
    <property type="nucleotide sequence ID" value="NZ_QUOU01000001.1"/>
</dbReference>
<dbReference type="AlphaFoldDB" id="A0A3E0TQP3"/>
<dbReference type="PANTHER" id="PTHR12778:SF10">
    <property type="entry name" value="MAJOR FACILITATOR SUPERFAMILY DOMAIN-CONTAINING PROTEIN 3"/>
    <property type="match status" value="1"/>
</dbReference>
<comment type="subcellular location">
    <subcellularLocation>
        <location evidence="1">Membrane</location>
        <topology evidence="1">Multi-pass membrane protein</topology>
    </subcellularLocation>
</comment>
<protein>
    <submittedName>
        <fullName evidence="7">MFS transporter</fullName>
    </submittedName>
</protein>
<evidence type="ECO:0000256" key="2">
    <source>
        <dbReference type="ARBA" id="ARBA00022448"/>
    </source>
</evidence>
<evidence type="ECO:0000313" key="8">
    <source>
        <dbReference type="Proteomes" id="UP000256478"/>
    </source>
</evidence>
<evidence type="ECO:0000256" key="4">
    <source>
        <dbReference type="ARBA" id="ARBA00022989"/>
    </source>
</evidence>
<dbReference type="EMBL" id="QUOU01000001">
    <property type="protein sequence ID" value="REL26834.1"/>
    <property type="molecule type" value="Genomic_DNA"/>
</dbReference>
<feature type="transmembrane region" description="Helical" evidence="6">
    <location>
        <begin position="101"/>
        <end position="122"/>
    </location>
</feature>
<keyword evidence="2" id="KW-0813">Transport</keyword>